<keyword evidence="3" id="KW-0597">Phosphoprotein</keyword>
<dbReference type="EC" id="2.7.13.3" evidence="2"/>
<dbReference type="PANTHER" id="PTHR24421:SF10">
    <property type="entry name" value="NITRATE_NITRITE SENSOR PROTEIN NARQ"/>
    <property type="match status" value="1"/>
</dbReference>
<evidence type="ECO:0000256" key="5">
    <source>
        <dbReference type="ARBA" id="ARBA00022741"/>
    </source>
</evidence>
<keyword evidence="9" id="KW-0812">Transmembrane</keyword>
<comment type="catalytic activity">
    <reaction evidence="1">
        <text>ATP + protein L-histidine = ADP + protein N-phospho-L-histidine.</text>
        <dbReference type="EC" id="2.7.13.3"/>
    </reaction>
</comment>
<dbReference type="InterPro" id="IPR011712">
    <property type="entry name" value="Sig_transdc_His_kin_sub3_dim/P"/>
</dbReference>
<dbReference type="Gene3D" id="3.30.565.10">
    <property type="entry name" value="Histidine kinase-like ATPase, C-terminal domain"/>
    <property type="match status" value="1"/>
</dbReference>
<evidence type="ECO:0000256" key="8">
    <source>
        <dbReference type="ARBA" id="ARBA00023012"/>
    </source>
</evidence>
<dbReference type="InterPro" id="IPR050482">
    <property type="entry name" value="Sensor_HK_TwoCompSys"/>
</dbReference>
<feature type="domain" description="Signal transduction histidine kinase subgroup 3 dimerisation and phosphoacceptor" evidence="10">
    <location>
        <begin position="165"/>
        <end position="222"/>
    </location>
</feature>
<protein>
    <recommendedName>
        <fullName evidence="2">histidine kinase</fullName>
        <ecNumber evidence="2">2.7.13.3</ecNumber>
    </recommendedName>
</protein>
<evidence type="ECO:0000256" key="3">
    <source>
        <dbReference type="ARBA" id="ARBA00022553"/>
    </source>
</evidence>
<keyword evidence="7" id="KW-0067">ATP-binding</keyword>
<organism evidence="11 12">
    <name type="scientific">Dactylosporangium darangshiense</name>
    <dbReference type="NCBI Taxonomy" id="579108"/>
    <lineage>
        <taxon>Bacteria</taxon>
        <taxon>Bacillati</taxon>
        <taxon>Actinomycetota</taxon>
        <taxon>Actinomycetes</taxon>
        <taxon>Micromonosporales</taxon>
        <taxon>Micromonosporaceae</taxon>
        <taxon>Dactylosporangium</taxon>
    </lineage>
</organism>
<accession>A0ABP8D7J8</accession>
<dbReference type="CDD" id="cd16917">
    <property type="entry name" value="HATPase_UhpB-NarQ-NarX-like"/>
    <property type="match status" value="1"/>
</dbReference>
<dbReference type="Proteomes" id="UP001500620">
    <property type="component" value="Unassembled WGS sequence"/>
</dbReference>
<reference evidence="12" key="1">
    <citation type="journal article" date="2019" name="Int. J. Syst. Evol. Microbiol.">
        <title>The Global Catalogue of Microorganisms (GCM) 10K type strain sequencing project: providing services to taxonomists for standard genome sequencing and annotation.</title>
        <authorList>
            <consortium name="The Broad Institute Genomics Platform"/>
            <consortium name="The Broad Institute Genome Sequencing Center for Infectious Disease"/>
            <person name="Wu L."/>
            <person name="Ma J."/>
        </authorList>
    </citation>
    <scope>NUCLEOTIDE SEQUENCE [LARGE SCALE GENOMIC DNA]</scope>
    <source>
        <strain evidence="12">JCM 17441</strain>
    </source>
</reference>
<evidence type="ECO:0000313" key="11">
    <source>
        <dbReference type="EMBL" id="GAA4248925.1"/>
    </source>
</evidence>
<feature type="transmembrane region" description="Helical" evidence="9">
    <location>
        <begin position="125"/>
        <end position="146"/>
    </location>
</feature>
<keyword evidence="5" id="KW-0547">Nucleotide-binding</keyword>
<dbReference type="SUPFAM" id="SSF55874">
    <property type="entry name" value="ATPase domain of HSP90 chaperone/DNA topoisomerase II/histidine kinase"/>
    <property type="match status" value="1"/>
</dbReference>
<keyword evidence="4" id="KW-0808">Transferase</keyword>
<keyword evidence="9" id="KW-1133">Transmembrane helix</keyword>
<evidence type="ECO:0000256" key="4">
    <source>
        <dbReference type="ARBA" id="ARBA00022679"/>
    </source>
</evidence>
<evidence type="ECO:0000256" key="1">
    <source>
        <dbReference type="ARBA" id="ARBA00000085"/>
    </source>
</evidence>
<keyword evidence="6" id="KW-0418">Kinase</keyword>
<evidence type="ECO:0000313" key="12">
    <source>
        <dbReference type="Proteomes" id="UP001500620"/>
    </source>
</evidence>
<evidence type="ECO:0000259" key="10">
    <source>
        <dbReference type="Pfam" id="PF07730"/>
    </source>
</evidence>
<dbReference type="EMBL" id="BAABAT010000006">
    <property type="protein sequence ID" value="GAA4248925.1"/>
    <property type="molecule type" value="Genomic_DNA"/>
</dbReference>
<evidence type="ECO:0000256" key="7">
    <source>
        <dbReference type="ARBA" id="ARBA00022840"/>
    </source>
</evidence>
<dbReference type="RefSeq" id="WP_345126737.1">
    <property type="nucleotide sequence ID" value="NZ_BAABAT010000006.1"/>
</dbReference>
<keyword evidence="9" id="KW-0472">Membrane</keyword>
<feature type="transmembrane region" description="Helical" evidence="9">
    <location>
        <begin position="94"/>
        <end position="113"/>
    </location>
</feature>
<dbReference type="InterPro" id="IPR036890">
    <property type="entry name" value="HATPase_C_sf"/>
</dbReference>
<evidence type="ECO:0000256" key="9">
    <source>
        <dbReference type="SAM" id="Phobius"/>
    </source>
</evidence>
<comment type="caution">
    <text evidence="11">The sequence shown here is derived from an EMBL/GenBank/DDBJ whole genome shotgun (WGS) entry which is preliminary data.</text>
</comment>
<proteinExistence type="predicted"/>
<sequence>MRARWLLLLALPVLCGLPFTRAPGLPLSLAAMLAVAAAIRPGLRGLPLAAALGSLAVTAAYTGAPQPAGLWFPFEFLPLSVLLVRVLRRSPARPAAVSGSLVALAATALPLRITLHVPHNRFNGSVLLVATAFACVVAAAGLGLYWRAADARRARALAAARRAQRLEVARDLHDLVAHEVTGIVVEAQAAQVSPDADSYSRIEAAGQRALSAMDDLVSALRADDDVGRRGRGLADLPGVVSRFGSAATLEIEPGVELPPAAGTAAYHVVIEALTNVRRHAPESAQVTVRLTAAGVLTIANDGSAGFIPPRDGGGSGLSELAVRVRAVGGTLEAGPFEGGWRVVCDLSHSADVRGGGGQEP</sequence>
<name>A0ABP8D7J8_9ACTN</name>
<dbReference type="Pfam" id="PF07730">
    <property type="entry name" value="HisKA_3"/>
    <property type="match status" value="1"/>
</dbReference>
<dbReference type="Gene3D" id="1.20.5.1930">
    <property type="match status" value="1"/>
</dbReference>
<dbReference type="PANTHER" id="PTHR24421">
    <property type="entry name" value="NITRATE/NITRITE SENSOR PROTEIN NARX-RELATED"/>
    <property type="match status" value="1"/>
</dbReference>
<evidence type="ECO:0000256" key="6">
    <source>
        <dbReference type="ARBA" id="ARBA00022777"/>
    </source>
</evidence>
<gene>
    <name evidence="11" type="ORF">GCM10022255_030900</name>
</gene>
<evidence type="ECO:0000256" key="2">
    <source>
        <dbReference type="ARBA" id="ARBA00012438"/>
    </source>
</evidence>
<keyword evidence="12" id="KW-1185">Reference proteome</keyword>
<keyword evidence="8" id="KW-0902">Two-component regulatory system</keyword>
<feature type="transmembrane region" description="Helical" evidence="9">
    <location>
        <begin position="70"/>
        <end position="87"/>
    </location>
</feature>